<organism evidence="2 3">
    <name type="scientific">Maioricimonas rarisocia</name>
    <dbReference type="NCBI Taxonomy" id="2528026"/>
    <lineage>
        <taxon>Bacteria</taxon>
        <taxon>Pseudomonadati</taxon>
        <taxon>Planctomycetota</taxon>
        <taxon>Planctomycetia</taxon>
        <taxon>Planctomycetales</taxon>
        <taxon>Planctomycetaceae</taxon>
        <taxon>Maioricimonas</taxon>
    </lineage>
</organism>
<evidence type="ECO:0000313" key="2">
    <source>
        <dbReference type="EMBL" id="QDU39407.1"/>
    </source>
</evidence>
<sequence length="283" mass="30505">MEIAEVLRSGLRCVDHEWTWWHAWNGAQRSDGRGEEGLSLEMRGLRKRHGRSAISSHCPAAPHLQPESTAGNPAIAGPTVLAPLLRVSVPPMKTGGRDLGKRSGGCTRFAHSDPGHPSHAWSASPARPPFSSSGATHCHDNSVVSLIRSFTVAARVTSEQATRGCSPPAAGAAGKRPTTIGRTSLPCRKPRHPSESVNLLIRKRLSRASQNDSSDVAPAVRDRPGSLIVAECCARNARSIRAAKSMHLPSPQQFDWNDREAYSQCRLSRENKFCHNGRGGCVA</sequence>
<feature type="region of interest" description="Disordered" evidence="1">
    <location>
        <begin position="113"/>
        <end position="134"/>
    </location>
</feature>
<gene>
    <name evidence="2" type="ORF">Mal4_37520</name>
</gene>
<feature type="region of interest" description="Disordered" evidence="1">
    <location>
        <begin position="162"/>
        <end position="193"/>
    </location>
</feature>
<evidence type="ECO:0000313" key="3">
    <source>
        <dbReference type="Proteomes" id="UP000320496"/>
    </source>
</evidence>
<name>A0A517ZA94_9PLAN</name>
<proteinExistence type="predicted"/>
<accession>A0A517ZA94</accession>
<dbReference type="AlphaFoldDB" id="A0A517ZA94"/>
<dbReference type="Proteomes" id="UP000320496">
    <property type="component" value="Chromosome"/>
</dbReference>
<dbReference type="KEGG" id="mri:Mal4_37520"/>
<dbReference type="EMBL" id="CP036275">
    <property type="protein sequence ID" value="QDU39407.1"/>
    <property type="molecule type" value="Genomic_DNA"/>
</dbReference>
<protein>
    <submittedName>
        <fullName evidence="2">Uncharacterized protein</fullName>
    </submittedName>
</protein>
<evidence type="ECO:0000256" key="1">
    <source>
        <dbReference type="SAM" id="MobiDB-lite"/>
    </source>
</evidence>
<feature type="compositionally biased region" description="Low complexity" evidence="1">
    <location>
        <begin position="120"/>
        <end position="133"/>
    </location>
</feature>
<reference evidence="2 3" key="1">
    <citation type="submission" date="2019-02" db="EMBL/GenBank/DDBJ databases">
        <title>Deep-cultivation of Planctomycetes and their phenomic and genomic characterization uncovers novel biology.</title>
        <authorList>
            <person name="Wiegand S."/>
            <person name="Jogler M."/>
            <person name="Boedeker C."/>
            <person name="Pinto D."/>
            <person name="Vollmers J."/>
            <person name="Rivas-Marin E."/>
            <person name="Kohn T."/>
            <person name="Peeters S.H."/>
            <person name="Heuer A."/>
            <person name="Rast P."/>
            <person name="Oberbeckmann S."/>
            <person name="Bunk B."/>
            <person name="Jeske O."/>
            <person name="Meyerdierks A."/>
            <person name="Storesund J.E."/>
            <person name="Kallscheuer N."/>
            <person name="Luecker S."/>
            <person name="Lage O.M."/>
            <person name="Pohl T."/>
            <person name="Merkel B.J."/>
            <person name="Hornburger P."/>
            <person name="Mueller R.-W."/>
            <person name="Bruemmer F."/>
            <person name="Labrenz M."/>
            <person name="Spormann A.M."/>
            <person name="Op den Camp H."/>
            <person name="Overmann J."/>
            <person name="Amann R."/>
            <person name="Jetten M.S.M."/>
            <person name="Mascher T."/>
            <person name="Medema M.H."/>
            <person name="Devos D.P."/>
            <person name="Kaster A.-K."/>
            <person name="Ovreas L."/>
            <person name="Rohde M."/>
            <person name="Galperin M.Y."/>
            <person name="Jogler C."/>
        </authorList>
    </citation>
    <scope>NUCLEOTIDE SEQUENCE [LARGE SCALE GENOMIC DNA]</scope>
    <source>
        <strain evidence="2 3">Mal4</strain>
    </source>
</reference>
<keyword evidence="3" id="KW-1185">Reference proteome</keyword>